<keyword evidence="3" id="KW-1185">Reference proteome</keyword>
<accession>A0A917ELB8</accession>
<feature type="transmembrane region" description="Helical" evidence="1">
    <location>
        <begin position="32"/>
        <end position="53"/>
    </location>
</feature>
<sequence>MAVLYVLFIILIGLLLLYAGKATHKKSVFSPVLFIVGLGVTGYGIGLFFSYFFHL</sequence>
<name>A0A917ELB8_9BACI</name>
<dbReference type="RefSeq" id="WP_188386924.1">
    <property type="nucleotide sequence ID" value="NZ_BMFK01000001.1"/>
</dbReference>
<gene>
    <name evidence="2" type="ORF">GCM10007140_05620</name>
</gene>
<evidence type="ECO:0000313" key="3">
    <source>
        <dbReference type="Proteomes" id="UP000605259"/>
    </source>
</evidence>
<reference evidence="2" key="1">
    <citation type="journal article" date="2014" name="Int. J. Syst. Evol. Microbiol.">
        <title>Complete genome sequence of Corynebacterium casei LMG S-19264T (=DSM 44701T), isolated from a smear-ripened cheese.</title>
        <authorList>
            <consortium name="US DOE Joint Genome Institute (JGI-PGF)"/>
            <person name="Walter F."/>
            <person name="Albersmeier A."/>
            <person name="Kalinowski J."/>
            <person name="Ruckert C."/>
        </authorList>
    </citation>
    <scope>NUCLEOTIDE SEQUENCE</scope>
    <source>
        <strain evidence="2">CGMCC 1.12698</strain>
    </source>
</reference>
<keyword evidence="1" id="KW-0472">Membrane</keyword>
<evidence type="ECO:0000256" key="1">
    <source>
        <dbReference type="SAM" id="Phobius"/>
    </source>
</evidence>
<protein>
    <submittedName>
        <fullName evidence="2">Uncharacterized protein</fullName>
    </submittedName>
</protein>
<dbReference type="AlphaFoldDB" id="A0A917ELB8"/>
<proteinExistence type="predicted"/>
<keyword evidence="1" id="KW-1133">Transmembrane helix</keyword>
<reference evidence="2" key="2">
    <citation type="submission" date="2020-09" db="EMBL/GenBank/DDBJ databases">
        <authorList>
            <person name="Sun Q."/>
            <person name="Zhou Y."/>
        </authorList>
    </citation>
    <scope>NUCLEOTIDE SEQUENCE</scope>
    <source>
        <strain evidence="2">CGMCC 1.12698</strain>
    </source>
</reference>
<dbReference type="Proteomes" id="UP000605259">
    <property type="component" value="Unassembled WGS sequence"/>
</dbReference>
<keyword evidence="1" id="KW-0812">Transmembrane</keyword>
<dbReference type="EMBL" id="BMFK01000001">
    <property type="protein sequence ID" value="GGE58153.1"/>
    <property type="molecule type" value="Genomic_DNA"/>
</dbReference>
<evidence type="ECO:0000313" key="2">
    <source>
        <dbReference type="EMBL" id="GGE58153.1"/>
    </source>
</evidence>
<comment type="caution">
    <text evidence="2">The sequence shown here is derived from an EMBL/GenBank/DDBJ whole genome shotgun (WGS) entry which is preliminary data.</text>
</comment>
<organism evidence="2 3">
    <name type="scientific">Priestia taiwanensis</name>
    <dbReference type="NCBI Taxonomy" id="1347902"/>
    <lineage>
        <taxon>Bacteria</taxon>
        <taxon>Bacillati</taxon>
        <taxon>Bacillota</taxon>
        <taxon>Bacilli</taxon>
        <taxon>Bacillales</taxon>
        <taxon>Bacillaceae</taxon>
        <taxon>Priestia</taxon>
    </lineage>
</organism>